<protein>
    <recommendedName>
        <fullName evidence="3">Reverse transcriptase</fullName>
    </recommendedName>
</protein>
<organism evidence="1 2">
    <name type="scientific">Porites evermanni</name>
    <dbReference type="NCBI Taxonomy" id="104178"/>
    <lineage>
        <taxon>Eukaryota</taxon>
        <taxon>Metazoa</taxon>
        <taxon>Cnidaria</taxon>
        <taxon>Anthozoa</taxon>
        <taxon>Hexacorallia</taxon>
        <taxon>Scleractinia</taxon>
        <taxon>Fungiina</taxon>
        <taxon>Poritidae</taxon>
        <taxon>Porites</taxon>
    </lineage>
</organism>
<evidence type="ECO:0000313" key="1">
    <source>
        <dbReference type="EMBL" id="CAH3032949.1"/>
    </source>
</evidence>
<keyword evidence="2" id="KW-1185">Reference proteome</keyword>
<comment type="caution">
    <text evidence="1">The sequence shown here is derived from an EMBL/GenBank/DDBJ whole genome shotgun (WGS) entry which is preliminary data.</text>
</comment>
<sequence length="153" mass="17770">ICQENVFQDILERRKAFLDNKINKFKKSRKGIFLKGQNTPEKCVLSSTFLLKADQQIIDVAVPGDATVKLKEKEKIEKYQDLAKELRKLWKVKTRVVPIIRWHWLLPKQFIRQSTAPSQVQLLLESGHTQATSHCKESNLIPSSRFQTGIWNV</sequence>
<feature type="non-terminal residue" evidence="1">
    <location>
        <position position="1"/>
    </location>
</feature>
<evidence type="ECO:0000313" key="2">
    <source>
        <dbReference type="Proteomes" id="UP001159427"/>
    </source>
</evidence>
<proteinExistence type="predicted"/>
<evidence type="ECO:0008006" key="3">
    <source>
        <dbReference type="Google" id="ProtNLM"/>
    </source>
</evidence>
<feature type="non-terminal residue" evidence="1">
    <location>
        <position position="153"/>
    </location>
</feature>
<dbReference type="EMBL" id="CALNXI010000686">
    <property type="protein sequence ID" value="CAH3032949.1"/>
    <property type="molecule type" value="Genomic_DNA"/>
</dbReference>
<gene>
    <name evidence="1" type="ORF">PEVE_00039193</name>
</gene>
<dbReference type="Proteomes" id="UP001159427">
    <property type="component" value="Unassembled WGS sequence"/>
</dbReference>
<name>A0ABN8MPM7_9CNID</name>
<accession>A0ABN8MPM7</accession>
<reference evidence="1 2" key="1">
    <citation type="submission" date="2022-05" db="EMBL/GenBank/DDBJ databases">
        <authorList>
            <consortium name="Genoscope - CEA"/>
            <person name="William W."/>
        </authorList>
    </citation>
    <scope>NUCLEOTIDE SEQUENCE [LARGE SCALE GENOMIC DNA]</scope>
</reference>